<keyword evidence="4 6" id="KW-1133">Transmembrane helix</keyword>
<comment type="similarity">
    <text evidence="2 6">Belongs to the multi antimicrobial extrusion (MATE) (TC 2.A.66.1) family.</text>
</comment>
<dbReference type="EMBL" id="JABFUD020000024">
    <property type="protein sequence ID" value="KAI5060272.1"/>
    <property type="molecule type" value="Genomic_DNA"/>
</dbReference>
<evidence type="ECO:0000313" key="7">
    <source>
        <dbReference type="EMBL" id="KAI5060272.1"/>
    </source>
</evidence>
<reference evidence="7" key="1">
    <citation type="submission" date="2021-01" db="EMBL/GenBank/DDBJ databases">
        <title>Adiantum capillus-veneris genome.</title>
        <authorList>
            <person name="Fang Y."/>
            <person name="Liao Q."/>
        </authorList>
    </citation>
    <scope>NUCLEOTIDE SEQUENCE</scope>
    <source>
        <strain evidence="7">H3</strain>
        <tissue evidence="7">Leaf</tissue>
    </source>
</reference>
<evidence type="ECO:0000256" key="6">
    <source>
        <dbReference type="RuleBase" id="RU004914"/>
    </source>
</evidence>
<evidence type="ECO:0000256" key="3">
    <source>
        <dbReference type="ARBA" id="ARBA00022692"/>
    </source>
</evidence>
<dbReference type="GO" id="GO:1990961">
    <property type="term" value="P:xenobiotic detoxification by transmembrane export across the plasma membrane"/>
    <property type="evidence" value="ECO:0007669"/>
    <property type="project" value="InterPro"/>
</dbReference>
<gene>
    <name evidence="7" type="ORF">GOP47_0024692</name>
</gene>
<dbReference type="OrthoDB" id="2126698at2759"/>
<dbReference type="CDD" id="cd13132">
    <property type="entry name" value="MATE_eukaryotic"/>
    <property type="match status" value="1"/>
</dbReference>
<comment type="caution">
    <text evidence="6">Lacks conserved residue(s) required for the propagation of feature annotation.</text>
</comment>
<evidence type="ECO:0000256" key="1">
    <source>
        <dbReference type="ARBA" id="ARBA00004141"/>
    </source>
</evidence>
<evidence type="ECO:0000256" key="5">
    <source>
        <dbReference type="ARBA" id="ARBA00023136"/>
    </source>
</evidence>
<feature type="transmembrane region" description="Helical" evidence="6">
    <location>
        <begin position="72"/>
        <end position="94"/>
    </location>
</feature>
<evidence type="ECO:0000256" key="2">
    <source>
        <dbReference type="ARBA" id="ARBA00010199"/>
    </source>
</evidence>
<protein>
    <recommendedName>
        <fullName evidence="6">Protein DETOXIFICATION</fullName>
    </recommendedName>
    <alternativeName>
        <fullName evidence="6">Multidrug and toxic compound extrusion protein</fullName>
    </alternativeName>
</protein>
<feature type="transmembrane region" description="Helical" evidence="6">
    <location>
        <begin position="443"/>
        <end position="464"/>
    </location>
</feature>
<dbReference type="NCBIfam" id="TIGR00797">
    <property type="entry name" value="matE"/>
    <property type="match status" value="1"/>
</dbReference>
<evidence type="ECO:0000256" key="4">
    <source>
        <dbReference type="ARBA" id="ARBA00022989"/>
    </source>
</evidence>
<dbReference type="InterPro" id="IPR045069">
    <property type="entry name" value="MATE_euk"/>
</dbReference>
<keyword evidence="8" id="KW-1185">Reference proteome</keyword>
<dbReference type="GO" id="GO:0016020">
    <property type="term" value="C:membrane"/>
    <property type="evidence" value="ECO:0007669"/>
    <property type="project" value="UniProtKB-SubCell"/>
</dbReference>
<feature type="transmembrane region" description="Helical" evidence="6">
    <location>
        <begin position="100"/>
        <end position="124"/>
    </location>
</feature>
<feature type="transmembrane region" description="Helical" evidence="6">
    <location>
        <begin position="470"/>
        <end position="491"/>
    </location>
</feature>
<dbReference type="GO" id="GO:0015297">
    <property type="term" value="F:antiporter activity"/>
    <property type="evidence" value="ECO:0007669"/>
    <property type="project" value="InterPro"/>
</dbReference>
<dbReference type="AlphaFoldDB" id="A0A9D4U2Q9"/>
<keyword evidence="5 6" id="KW-0472">Membrane</keyword>
<dbReference type="Proteomes" id="UP000886520">
    <property type="component" value="Chromosome 24"/>
</dbReference>
<evidence type="ECO:0000313" key="8">
    <source>
        <dbReference type="Proteomes" id="UP000886520"/>
    </source>
</evidence>
<accession>A0A9D4U2Q9</accession>
<sequence length="515" mass="55742">MSAGPSLLPSVEKGTANNTRFNGELDFAEKPTINPSFNGEPDFAEKPTGWISSRLSPRWLIFWQEVKLQCHLAGPLIAVSLLQMAFQIIAIMFVGHLGELALSSSSIATSVANVTGMCVMMGMASSLETLCGQAFGAKQYRLIGLYLQTGLIVLNILAVFLSFIYGYMGEVLIALGQDEQISLEAGKYAKYLIPTLFAHASSQTLIRFLQTQSLVYPMLVCSGLAAAIHVPLCWLLVYKTSLGFTGAALSTSICNWISVILLYGYIIFSPSCSLTRAPLSLQSLKYMGSFFKLALPSAAMLCLEWWCYEILVLLSGLLQNPELQTSTLSICLNFANITFQIPFGLGVTVSTRVSNELGAGRPQAAYRAVLVGETLTEIQACIVSILVLSFHRVLGHVFSGDSEVIEAVSGMLKLLAISSFLDSNQAVLSGIARGCGWQALGAFINLSSFYIVALPVGACLGFLTPLQARGLWIGVICGPFVQVCLLGLMTWTAKWDKEVSLFLLRMIPSSKLLEQ</sequence>
<feature type="transmembrane region" description="Helical" evidence="6">
    <location>
        <begin position="244"/>
        <end position="266"/>
    </location>
</feature>
<keyword evidence="3 6" id="KW-0812">Transmembrane</keyword>
<dbReference type="GO" id="GO:0042910">
    <property type="term" value="F:xenobiotic transmembrane transporter activity"/>
    <property type="evidence" value="ECO:0007669"/>
    <property type="project" value="InterPro"/>
</dbReference>
<comment type="caution">
    <text evidence="7">The sequence shown here is derived from an EMBL/GenBank/DDBJ whole genome shotgun (WGS) entry which is preliminary data.</text>
</comment>
<dbReference type="InterPro" id="IPR002528">
    <property type="entry name" value="MATE_fam"/>
</dbReference>
<dbReference type="PANTHER" id="PTHR11206">
    <property type="entry name" value="MULTIDRUG RESISTANCE PROTEIN"/>
    <property type="match status" value="1"/>
</dbReference>
<feature type="transmembrane region" description="Helical" evidence="6">
    <location>
        <begin position="286"/>
        <end position="308"/>
    </location>
</feature>
<dbReference type="Pfam" id="PF01554">
    <property type="entry name" value="MatE"/>
    <property type="match status" value="2"/>
</dbReference>
<feature type="transmembrane region" description="Helical" evidence="6">
    <location>
        <begin position="214"/>
        <end position="237"/>
    </location>
</feature>
<comment type="subcellular location">
    <subcellularLocation>
        <location evidence="1">Membrane</location>
        <topology evidence="1">Multi-pass membrane protein</topology>
    </subcellularLocation>
</comment>
<feature type="transmembrane region" description="Helical" evidence="6">
    <location>
        <begin position="145"/>
        <end position="168"/>
    </location>
</feature>
<proteinExistence type="inferred from homology"/>
<organism evidence="7 8">
    <name type="scientific">Adiantum capillus-veneris</name>
    <name type="common">Maidenhair fern</name>
    <dbReference type="NCBI Taxonomy" id="13818"/>
    <lineage>
        <taxon>Eukaryota</taxon>
        <taxon>Viridiplantae</taxon>
        <taxon>Streptophyta</taxon>
        <taxon>Embryophyta</taxon>
        <taxon>Tracheophyta</taxon>
        <taxon>Polypodiopsida</taxon>
        <taxon>Polypodiidae</taxon>
        <taxon>Polypodiales</taxon>
        <taxon>Pteridineae</taxon>
        <taxon>Pteridaceae</taxon>
        <taxon>Vittarioideae</taxon>
        <taxon>Adiantum</taxon>
    </lineage>
</organism>
<name>A0A9D4U2Q9_ADICA</name>